<evidence type="ECO:0000256" key="2">
    <source>
        <dbReference type="SAM" id="SignalP"/>
    </source>
</evidence>
<keyword evidence="1" id="KW-0812">Transmembrane</keyword>
<dbReference type="AlphaFoldDB" id="A0A512MHZ6"/>
<proteinExistence type="predicted"/>
<evidence type="ECO:0000313" key="4">
    <source>
        <dbReference type="Proteomes" id="UP000321577"/>
    </source>
</evidence>
<keyword evidence="1" id="KW-0472">Membrane</keyword>
<accession>A0A512MHZ6</accession>
<evidence type="ECO:0000313" key="3">
    <source>
        <dbReference type="EMBL" id="GEP46349.1"/>
    </source>
</evidence>
<keyword evidence="2" id="KW-0732">Signal</keyword>
<feature type="signal peptide" evidence="2">
    <location>
        <begin position="1"/>
        <end position="25"/>
    </location>
</feature>
<protein>
    <recommendedName>
        <fullName evidence="5">PEP-CTERM protein-sorting domain-containing protein</fullName>
    </recommendedName>
</protein>
<dbReference type="EMBL" id="BKAG01000089">
    <property type="protein sequence ID" value="GEP46349.1"/>
    <property type="molecule type" value="Genomic_DNA"/>
</dbReference>
<gene>
    <name evidence="3" type="ORF">BGE01nite_56400</name>
</gene>
<feature type="chain" id="PRO_5022078951" description="PEP-CTERM protein-sorting domain-containing protein" evidence="2">
    <location>
        <begin position="26"/>
        <end position="258"/>
    </location>
</feature>
<dbReference type="InterPro" id="IPR013424">
    <property type="entry name" value="Ice-binding_C"/>
</dbReference>
<dbReference type="NCBIfam" id="TIGR02595">
    <property type="entry name" value="PEP_CTERM"/>
    <property type="match status" value="1"/>
</dbReference>
<comment type="caution">
    <text evidence="3">The sequence shown here is derived from an EMBL/GenBank/DDBJ whole genome shotgun (WGS) entry which is preliminary data.</text>
</comment>
<name>A0A512MHZ6_9BACT</name>
<reference evidence="3 4" key="1">
    <citation type="submission" date="2019-07" db="EMBL/GenBank/DDBJ databases">
        <title>Whole genome shotgun sequence of Brevifollis gellanilyticus NBRC 108608.</title>
        <authorList>
            <person name="Hosoyama A."/>
            <person name="Uohara A."/>
            <person name="Ohji S."/>
            <person name="Ichikawa N."/>
        </authorList>
    </citation>
    <scope>NUCLEOTIDE SEQUENCE [LARGE SCALE GENOMIC DNA]</scope>
    <source>
        <strain evidence="3 4">NBRC 108608</strain>
    </source>
</reference>
<dbReference type="RefSeq" id="WP_146856136.1">
    <property type="nucleotide sequence ID" value="NZ_BKAG01000089.1"/>
</dbReference>
<evidence type="ECO:0000256" key="1">
    <source>
        <dbReference type="SAM" id="Phobius"/>
    </source>
</evidence>
<keyword evidence="1" id="KW-1133">Transmembrane helix</keyword>
<dbReference type="Proteomes" id="UP000321577">
    <property type="component" value="Unassembled WGS sequence"/>
</dbReference>
<feature type="transmembrane region" description="Helical" evidence="1">
    <location>
        <begin position="233"/>
        <end position="250"/>
    </location>
</feature>
<organism evidence="3 4">
    <name type="scientific">Brevifollis gellanilyticus</name>
    <dbReference type="NCBI Taxonomy" id="748831"/>
    <lineage>
        <taxon>Bacteria</taxon>
        <taxon>Pseudomonadati</taxon>
        <taxon>Verrucomicrobiota</taxon>
        <taxon>Verrucomicrobiia</taxon>
        <taxon>Verrucomicrobiales</taxon>
        <taxon>Verrucomicrobiaceae</taxon>
    </lineage>
</organism>
<evidence type="ECO:0008006" key="5">
    <source>
        <dbReference type="Google" id="ProtNLM"/>
    </source>
</evidence>
<keyword evidence="4" id="KW-1185">Reference proteome</keyword>
<sequence>MKNLRVLFTTLSALAVLSSATVALATNQPADWEACNSPLKAALAIWDFENQMTGQYVPSIAPSSVYPDVIATDIYGPSSAMTVNQGGSQWGAFAGFPADGEQGTVSFDLLYTGDSMLKLSGFTFDVYSGGDAAGLHGPTNFFVNVLVNGGHVWQSERIDLIPGAGNQIHWDISNPDGNDFNFDGDTLVGYDFSWMELTDGDNLAFQIVAAGANSDTESLYIDNMTVLACVPEPSGALLLMAAGMVLVFRMRRSRFAAM</sequence>